<dbReference type="EMBL" id="BMAW01128574">
    <property type="protein sequence ID" value="GFU26284.1"/>
    <property type="molecule type" value="Genomic_DNA"/>
</dbReference>
<dbReference type="AlphaFoldDB" id="A0A8X6UKH9"/>
<comment type="caution">
    <text evidence="1">The sequence shown here is derived from an EMBL/GenBank/DDBJ whole genome shotgun (WGS) entry which is preliminary data.</text>
</comment>
<dbReference type="Proteomes" id="UP000887013">
    <property type="component" value="Unassembled WGS sequence"/>
</dbReference>
<proteinExistence type="predicted"/>
<organism evidence="1 2">
    <name type="scientific">Nephila pilipes</name>
    <name type="common">Giant wood spider</name>
    <name type="synonym">Nephila maculata</name>
    <dbReference type="NCBI Taxonomy" id="299642"/>
    <lineage>
        <taxon>Eukaryota</taxon>
        <taxon>Metazoa</taxon>
        <taxon>Ecdysozoa</taxon>
        <taxon>Arthropoda</taxon>
        <taxon>Chelicerata</taxon>
        <taxon>Arachnida</taxon>
        <taxon>Araneae</taxon>
        <taxon>Araneomorphae</taxon>
        <taxon>Entelegynae</taxon>
        <taxon>Araneoidea</taxon>
        <taxon>Nephilidae</taxon>
        <taxon>Nephila</taxon>
    </lineage>
</organism>
<reference evidence="1" key="1">
    <citation type="submission" date="2020-08" db="EMBL/GenBank/DDBJ databases">
        <title>Multicomponent nature underlies the extraordinary mechanical properties of spider dragline silk.</title>
        <authorList>
            <person name="Kono N."/>
            <person name="Nakamura H."/>
            <person name="Mori M."/>
            <person name="Yoshida Y."/>
            <person name="Ohtoshi R."/>
            <person name="Malay A.D."/>
            <person name="Moran D.A.P."/>
            <person name="Tomita M."/>
            <person name="Numata K."/>
            <person name="Arakawa K."/>
        </authorList>
    </citation>
    <scope>NUCLEOTIDE SEQUENCE</scope>
</reference>
<evidence type="ECO:0000313" key="2">
    <source>
        <dbReference type="Proteomes" id="UP000887013"/>
    </source>
</evidence>
<sequence>MTPRCLKCKSPHFTRDCDIKEKIKNIWHISCEAHGHMSSWTRYPSFPKPLKGTMQNKKFSCGKVDENILYAQAAISAPRPQMELQHQCISETSAQNEDRGEITKRPSSNQNLLGCDIL</sequence>
<keyword evidence="2" id="KW-1185">Reference proteome</keyword>
<evidence type="ECO:0000313" key="1">
    <source>
        <dbReference type="EMBL" id="GFU26284.1"/>
    </source>
</evidence>
<protein>
    <submittedName>
        <fullName evidence="1">Uncharacterized protein</fullName>
    </submittedName>
</protein>
<gene>
    <name evidence="1" type="ORF">NPIL_197521</name>
</gene>
<name>A0A8X6UKH9_NEPPI</name>
<accession>A0A8X6UKH9</accession>